<reference evidence="4 5" key="1">
    <citation type="journal article" date="2019" name="PLoS ONE">
        <title>Pup mortality in New Zealand sea lions (Phocarctos hookeri) at Enderby Island, Auckland Islands, 2013-18.</title>
        <authorList>
            <person name="Michael S.A."/>
            <person name="Hayman D.T.S."/>
            <person name="Gray R."/>
            <person name="Zhang J."/>
            <person name="Rogers L."/>
            <person name="Roe W.D."/>
        </authorList>
    </citation>
    <scope>NUCLEOTIDE SEQUENCE [LARGE SCALE GENOMIC DNA]</scope>
    <source>
        <strain evidence="4 5">SM868</strain>
    </source>
</reference>
<comment type="similarity">
    <text evidence="1">Belongs to the NAD(P)-dependent epimerase/dehydratase family. SDR39U1 subfamily.</text>
</comment>
<evidence type="ECO:0000259" key="2">
    <source>
        <dbReference type="Pfam" id="PF01370"/>
    </source>
</evidence>
<dbReference type="Pfam" id="PF01370">
    <property type="entry name" value="Epimerase"/>
    <property type="match status" value="1"/>
</dbReference>
<comment type="caution">
    <text evidence="4">The sequence shown here is derived from an EMBL/GenBank/DDBJ whole genome shotgun (WGS) entry which is preliminary data.</text>
</comment>
<keyword evidence="5" id="KW-1185">Reference proteome</keyword>
<dbReference type="EMBL" id="WFKQ01000005">
    <property type="protein sequence ID" value="MUG32519.1"/>
    <property type="molecule type" value="Genomic_DNA"/>
</dbReference>
<evidence type="ECO:0000259" key="3">
    <source>
        <dbReference type="Pfam" id="PF08338"/>
    </source>
</evidence>
<evidence type="ECO:0000313" key="5">
    <source>
        <dbReference type="Proteomes" id="UP000442109"/>
    </source>
</evidence>
<proteinExistence type="inferred from homology"/>
<evidence type="ECO:0000313" key="4">
    <source>
        <dbReference type="EMBL" id="MUG32519.1"/>
    </source>
</evidence>
<dbReference type="PANTHER" id="PTHR11092">
    <property type="entry name" value="SUGAR NUCLEOTIDE EPIMERASE RELATED"/>
    <property type="match status" value="1"/>
</dbReference>
<dbReference type="InterPro" id="IPR001509">
    <property type="entry name" value="Epimerase_deHydtase"/>
</dbReference>
<dbReference type="NCBIfam" id="TIGR01777">
    <property type="entry name" value="yfcH"/>
    <property type="match status" value="1"/>
</dbReference>
<dbReference type="Gene3D" id="3.40.50.720">
    <property type="entry name" value="NAD(P)-binding Rossmann-like Domain"/>
    <property type="match status" value="1"/>
</dbReference>
<dbReference type="Proteomes" id="UP000442109">
    <property type="component" value="Unassembled WGS sequence"/>
</dbReference>
<feature type="domain" description="NAD-dependent epimerase/dehydratase" evidence="2">
    <location>
        <begin position="3"/>
        <end position="232"/>
    </location>
</feature>
<dbReference type="OrthoDB" id="9801773at2"/>
<protein>
    <submittedName>
        <fullName evidence="4">TIGR01777 family protein</fullName>
    </submittedName>
</protein>
<sequence length="316" mass="34809">MNILISGGSGFIGQTLSQYLQDAQGTEQDSQYSDTHITWLTRDASQPHPSFVSLMSYEQLQTTQSTFDVIVNLAGAGIADKRWSDERKQLLLQSRLKPTQALLDYISRTLVKPKLLLSGSAIGWYGDQGETPLDESSRFEGKGDADFAHQLCEAWEAKAKQALDFKVPVVILRTGIVIHPSGGMLAKILPAFKMGLGGQLGDGNQIMSWISLNDWVRAAVHIMAQHTANEHYADSTVYNLTAPHPLSNAVFTQIVGSWLKRPTFMTLPKAVLKLMFGEMSGLLIEGQKVLPKHLLDTGFVFKHTALKQALMAQKLS</sequence>
<dbReference type="InterPro" id="IPR013549">
    <property type="entry name" value="DUF1731"/>
</dbReference>
<dbReference type="Pfam" id="PF08338">
    <property type="entry name" value="DUF1731"/>
    <property type="match status" value="1"/>
</dbReference>
<organism evidence="4 5">
    <name type="scientific">Psychrobacter sanguinis</name>
    <dbReference type="NCBI Taxonomy" id="861445"/>
    <lineage>
        <taxon>Bacteria</taxon>
        <taxon>Pseudomonadati</taxon>
        <taxon>Pseudomonadota</taxon>
        <taxon>Gammaproteobacteria</taxon>
        <taxon>Moraxellales</taxon>
        <taxon>Moraxellaceae</taxon>
        <taxon>Psychrobacter</taxon>
    </lineage>
</organism>
<dbReference type="InterPro" id="IPR036291">
    <property type="entry name" value="NAD(P)-bd_dom_sf"/>
</dbReference>
<dbReference type="InterPro" id="IPR010099">
    <property type="entry name" value="SDR39U1"/>
</dbReference>
<dbReference type="PANTHER" id="PTHR11092:SF0">
    <property type="entry name" value="EPIMERASE FAMILY PROTEIN SDR39U1"/>
    <property type="match status" value="1"/>
</dbReference>
<dbReference type="RefSeq" id="WP_155587234.1">
    <property type="nucleotide sequence ID" value="NZ_WFKQ01000005.1"/>
</dbReference>
<evidence type="ECO:0000256" key="1">
    <source>
        <dbReference type="ARBA" id="ARBA00009353"/>
    </source>
</evidence>
<dbReference type="AlphaFoldDB" id="A0A844M0L8"/>
<dbReference type="SUPFAM" id="SSF51735">
    <property type="entry name" value="NAD(P)-binding Rossmann-fold domains"/>
    <property type="match status" value="1"/>
</dbReference>
<accession>A0A844M0L8</accession>
<feature type="domain" description="DUF1731" evidence="3">
    <location>
        <begin position="267"/>
        <end position="311"/>
    </location>
</feature>
<name>A0A844M0L8_9GAMM</name>
<gene>
    <name evidence="4" type="ORF">GB996_06885</name>
</gene>